<dbReference type="GO" id="GO:0008757">
    <property type="term" value="F:S-adenosylmethionine-dependent methyltransferase activity"/>
    <property type="evidence" value="ECO:0007669"/>
    <property type="project" value="InterPro"/>
</dbReference>
<dbReference type="GO" id="GO:0009312">
    <property type="term" value="P:oligosaccharide biosynthetic process"/>
    <property type="evidence" value="ECO:0007669"/>
    <property type="project" value="InterPro"/>
</dbReference>
<keyword evidence="1" id="KW-0489">Methyltransferase</keyword>
<dbReference type="CDD" id="cd02440">
    <property type="entry name" value="AdoMet_MTases"/>
    <property type="match status" value="1"/>
</dbReference>
<evidence type="ECO:0000313" key="1">
    <source>
        <dbReference type="EMBL" id="NAS21948.1"/>
    </source>
</evidence>
<dbReference type="InterPro" id="IPR008715">
    <property type="entry name" value="SAM-MeTfrase_NodS-like"/>
</dbReference>
<sequence length="206" mass="23330">MAQLPDLLHRTLFRTISLLTPYGQSLVLRRYFDWWHRSPDPWLLASSPYEQRKYEETLKALPDRTYRTIVDVGCSEGVFTGMLAAARPDAEITGVDISETALTRARRNAPSVRFVQSDLFSLTGHYDLVVCSETLYYLGGRLEDASDRLCGLLGPEATLVSVHPWPEARRLNRFFEARLDPGGERIVEDTDRPFAISLYFGTGSRG</sequence>
<keyword evidence="1" id="KW-0808">Transferase</keyword>
<dbReference type="Gene3D" id="3.40.50.150">
    <property type="entry name" value="Vaccinia Virus protein VP39"/>
    <property type="match status" value="1"/>
</dbReference>
<name>A0A7C9J7S9_9ACTN</name>
<gene>
    <name evidence="1" type="ORF">GT755_09650</name>
</gene>
<organism evidence="1 2">
    <name type="scientific">Herbidospora solisilvae</name>
    <dbReference type="NCBI Taxonomy" id="2696284"/>
    <lineage>
        <taxon>Bacteria</taxon>
        <taxon>Bacillati</taxon>
        <taxon>Actinomycetota</taxon>
        <taxon>Actinomycetes</taxon>
        <taxon>Streptosporangiales</taxon>
        <taxon>Streptosporangiaceae</taxon>
        <taxon>Herbidospora</taxon>
    </lineage>
</organism>
<dbReference type="Proteomes" id="UP000479526">
    <property type="component" value="Unassembled WGS sequence"/>
</dbReference>
<dbReference type="Pfam" id="PF05401">
    <property type="entry name" value="NodS"/>
    <property type="match status" value="1"/>
</dbReference>
<proteinExistence type="predicted"/>
<evidence type="ECO:0000313" key="2">
    <source>
        <dbReference type="Proteomes" id="UP000479526"/>
    </source>
</evidence>
<protein>
    <submittedName>
        <fullName evidence="1">Methyltransferase domain-containing protein</fullName>
    </submittedName>
</protein>
<dbReference type="InterPro" id="IPR029063">
    <property type="entry name" value="SAM-dependent_MTases_sf"/>
</dbReference>
<comment type="caution">
    <text evidence="1">The sequence shown here is derived from an EMBL/GenBank/DDBJ whole genome shotgun (WGS) entry which is preliminary data.</text>
</comment>
<dbReference type="SUPFAM" id="SSF53335">
    <property type="entry name" value="S-adenosyl-L-methionine-dependent methyltransferases"/>
    <property type="match status" value="1"/>
</dbReference>
<dbReference type="PANTHER" id="PTHR43861:SF1">
    <property type="entry name" value="TRANS-ACONITATE 2-METHYLTRANSFERASE"/>
    <property type="match status" value="1"/>
</dbReference>
<reference evidence="1 2" key="1">
    <citation type="submission" date="2020-01" db="EMBL/GenBank/DDBJ databases">
        <title>Herbidospora sp. NEAU-GS84 nov., a novel actinomycete isolated from soil.</title>
        <authorList>
            <person name="Han L."/>
        </authorList>
    </citation>
    <scope>NUCLEOTIDE SEQUENCE [LARGE SCALE GENOMIC DNA]</scope>
    <source>
        <strain evidence="1 2">NEAU-GS84</strain>
    </source>
</reference>
<keyword evidence="2" id="KW-1185">Reference proteome</keyword>
<dbReference type="PANTHER" id="PTHR43861">
    <property type="entry name" value="TRANS-ACONITATE 2-METHYLTRANSFERASE-RELATED"/>
    <property type="match status" value="1"/>
</dbReference>
<dbReference type="AlphaFoldDB" id="A0A7C9J7S9"/>
<dbReference type="GO" id="GO:0032259">
    <property type="term" value="P:methylation"/>
    <property type="evidence" value="ECO:0007669"/>
    <property type="project" value="UniProtKB-KW"/>
</dbReference>
<accession>A0A7C9J7S9</accession>
<dbReference type="EMBL" id="WXEW01000003">
    <property type="protein sequence ID" value="NAS21948.1"/>
    <property type="molecule type" value="Genomic_DNA"/>
</dbReference>
<dbReference type="RefSeq" id="WP_161479398.1">
    <property type="nucleotide sequence ID" value="NZ_WXEW01000003.1"/>
</dbReference>